<dbReference type="Pfam" id="PF00078">
    <property type="entry name" value="RVT_1"/>
    <property type="match status" value="1"/>
</dbReference>
<proteinExistence type="predicted"/>
<organism evidence="3 4">
    <name type="scientific">Austropuccinia psidii MF-1</name>
    <dbReference type="NCBI Taxonomy" id="1389203"/>
    <lineage>
        <taxon>Eukaryota</taxon>
        <taxon>Fungi</taxon>
        <taxon>Dikarya</taxon>
        <taxon>Basidiomycota</taxon>
        <taxon>Pucciniomycotina</taxon>
        <taxon>Pucciniomycetes</taxon>
        <taxon>Pucciniales</taxon>
        <taxon>Sphaerophragmiaceae</taxon>
        <taxon>Austropuccinia</taxon>
    </lineage>
</organism>
<dbReference type="OrthoDB" id="3044497at2759"/>
<dbReference type="CDD" id="cd01650">
    <property type="entry name" value="RT_nLTR_like"/>
    <property type="match status" value="1"/>
</dbReference>
<name>A0A9Q3DI95_9BASI</name>
<evidence type="ECO:0000256" key="1">
    <source>
        <dbReference type="SAM" id="MobiDB-lite"/>
    </source>
</evidence>
<dbReference type="AlphaFoldDB" id="A0A9Q3DI95"/>
<gene>
    <name evidence="3" type="ORF">O181_040661</name>
</gene>
<feature type="compositionally biased region" description="Basic and acidic residues" evidence="1">
    <location>
        <begin position="11"/>
        <end position="26"/>
    </location>
</feature>
<dbReference type="InterPro" id="IPR000477">
    <property type="entry name" value="RT_dom"/>
</dbReference>
<protein>
    <recommendedName>
        <fullName evidence="2">Reverse transcriptase domain-containing protein</fullName>
    </recommendedName>
</protein>
<sequence>MGKHQPQPHETMVEHQNAKPTGKETECSEAPNSQNRNTGVKSTLLPTPKKNSRRRSTNEISPLKDPEGHLITEVAEKVTLLFKGTSIILTNADLGDIPTSLPTPDSVPFPTVTKHEIAKDAIMPHLTIIFNACFETHHFPPQWKEALMTIIRKTGKEDYTDPNAYWPIALLNTLGKVFEKIINDRLIYWAKQTNTLHPGHVGGRPGQSIKEAFTMLSTWIHQKWWEKKVVLGLFLDVKSAYPTVYKERLVHSLWIKSCPIYLYLIIESFLTDRTTRLRLNQYISQAFPIPNGLPLGSPLSVTLYLLLPAHPSLDSDSISIAYVNDVTHLVAKPSADQGMKSLATVFQHSENWRRRHSAIFDPKKAKVIAFTKRKMTYPLIQLENQLLSFEKKVRWLGIILTPTLTPGAHLKTLKKHFNHTIAQLARISRLTFGLNQKRVKTTNISSSTHSDSTWQHIVVHNEEQKQSQQAS</sequence>
<evidence type="ECO:0000259" key="2">
    <source>
        <dbReference type="PROSITE" id="PS50878"/>
    </source>
</evidence>
<feature type="region of interest" description="Disordered" evidence="1">
    <location>
        <begin position="1"/>
        <end position="65"/>
    </location>
</feature>
<dbReference type="Proteomes" id="UP000765509">
    <property type="component" value="Unassembled WGS sequence"/>
</dbReference>
<dbReference type="PANTHER" id="PTHR33481">
    <property type="entry name" value="REVERSE TRANSCRIPTASE"/>
    <property type="match status" value="1"/>
</dbReference>
<dbReference type="PANTHER" id="PTHR33481:SF1">
    <property type="entry name" value="ENDONUCLEASE_EXONUCLEASE_PHOSPHATASE DOMAIN-CONTAINING PROTEIN-RELATED"/>
    <property type="match status" value="1"/>
</dbReference>
<feature type="compositionally biased region" description="Polar residues" evidence="1">
    <location>
        <begin position="30"/>
        <end position="45"/>
    </location>
</feature>
<dbReference type="EMBL" id="AVOT02016072">
    <property type="protein sequence ID" value="MBW0500946.1"/>
    <property type="molecule type" value="Genomic_DNA"/>
</dbReference>
<dbReference type="PROSITE" id="PS50878">
    <property type="entry name" value="RT_POL"/>
    <property type="match status" value="1"/>
</dbReference>
<evidence type="ECO:0000313" key="4">
    <source>
        <dbReference type="Proteomes" id="UP000765509"/>
    </source>
</evidence>
<evidence type="ECO:0000313" key="3">
    <source>
        <dbReference type="EMBL" id="MBW0500946.1"/>
    </source>
</evidence>
<comment type="caution">
    <text evidence="3">The sequence shown here is derived from an EMBL/GenBank/DDBJ whole genome shotgun (WGS) entry which is preliminary data.</text>
</comment>
<reference evidence="3" key="1">
    <citation type="submission" date="2021-03" db="EMBL/GenBank/DDBJ databases">
        <title>Draft genome sequence of rust myrtle Austropuccinia psidii MF-1, a brazilian biotype.</title>
        <authorList>
            <person name="Quecine M.C."/>
            <person name="Pachon D.M.R."/>
            <person name="Bonatelli M.L."/>
            <person name="Correr F.H."/>
            <person name="Franceschini L.M."/>
            <person name="Leite T.F."/>
            <person name="Margarido G.R.A."/>
            <person name="Almeida C.A."/>
            <person name="Ferrarezi J.A."/>
            <person name="Labate C.A."/>
        </authorList>
    </citation>
    <scope>NUCLEOTIDE SEQUENCE</scope>
    <source>
        <strain evidence="3">MF-1</strain>
    </source>
</reference>
<keyword evidence="4" id="KW-1185">Reference proteome</keyword>
<feature type="domain" description="Reverse transcriptase" evidence="2">
    <location>
        <begin position="132"/>
        <end position="400"/>
    </location>
</feature>
<accession>A0A9Q3DI95</accession>